<reference evidence="2 3" key="1">
    <citation type="submission" date="2022-02" db="EMBL/GenBank/DDBJ databases">
        <authorList>
            <person name="Min J."/>
        </authorList>
    </citation>
    <scope>NUCLEOTIDE SEQUENCE [LARGE SCALE GENOMIC DNA]</scope>
    <source>
        <strain evidence="2 3">GR10-1</strain>
    </source>
</reference>
<name>A0ABS9SLQ5_9BACT</name>
<sequence length="148" mass="17606">MKKYSTLLFFMLVINPLALLAQEEEKDELFHEIEVAHSYINNEKWRGVVAANWKHIYDENGWRRWGGDAYISRKLKIFSFEAGVTASYTFDKDIVNYFEARPWIGLRTDFELGDRLALMQKFKTESRHFFMKMSMQTNTAFEAGFYYP</sequence>
<feature type="signal peptide" evidence="1">
    <location>
        <begin position="1"/>
        <end position="21"/>
    </location>
</feature>
<proteinExistence type="predicted"/>
<keyword evidence="3" id="KW-1185">Reference proteome</keyword>
<evidence type="ECO:0000313" key="3">
    <source>
        <dbReference type="Proteomes" id="UP001202248"/>
    </source>
</evidence>
<organism evidence="2 3">
    <name type="scientific">Niabella ginsengisoli</name>
    <dbReference type="NCBI Taxonomy" id="522298"/>
    <lineage>
        <taxon>Bacteria</taxon>
        <taxon>Pseudomonadati</taxon>
        <taxon>Bacteroidota</taxon>
        <taxon>Chitinophagia</taxon>
        <taxon>Chitinophagales</taxon>
        <taxon>Chitinophagaceae</taxon>
        <taxon>Niabella</taxon>
    </lineage>
</organism>
<keyword evidence="1" id="KW-0732">Signal</keyword>
<evidence type="ECO:0000313" key="2">
    <source>
        <dbReference type="EMBL" id="MCH5599307.1"/>
    </source>
</evidence>
<comment type="caution">
    <text evidence="2">The sequence shown here is derived from an EMBL/GenBank/DDBJ whole genome shotgun (WGS) entry which is preliminary data.</text>
</comment>
<dbReference type="EMBL" id="JAKWBL010000003">
    <property type="protein sequence ID" value="MCH5599307.1"/>
    <property type="molecule type" value="Genomic_DNA"/>
</dbReference>
<dbReference type="Proteomes" id="UP001202248">
    <property type="component" value="Unassembled WGS sequence"/>
</dbReference>
<feature type="chain" id="PRO_5045252946" evidence="1">
    <location>
        <begin position="22"/>
        <end position="148"/>
    </location>
</feature>
<accession>A0ABS9SLQ5</accession>
<dbReference type="RefSeq" id="WP_240831061.1">
    <property type="nucleotide sequence ID" value="NZ_JAKWBL010000003.1"/>
</dbReference>
<protein>
    <submittedName>
        <fullName evidence="2">Uncharacterized protein</fullName>
    </submittedName>
</protein>
<gene>
    <name evidence="2" type="ORF">MKP09_16020</name>
</gene>
<evidence type="ECO:0000256" key="1">
    <source>
        <dbReference type="SAM" id="SignalP"/>
    </source>
</evidence>